<dbReference type="Proteomes" id="UP001233264">
    <property type="component" value="Plasmid pSkuCCBAU71714a"/>
</dbReference>
<organism evidence="2 3">
    <name type="scientific">Sinorhizobium kummerowiae</name>
    <dbReference type="NCBI Taxonomy" id="158892"/>
    <lineage>
        <taxon>Bacteria</taxon>
        <taxon>Pseudomonadati</taxon>
        <taxon>Pseudomonadota</taxon>
        <taxon>Alphaproteobacteria</taxon>
        <taxon>Hyphomicrobiales</taxon>
        <taxon>Rhizobiaceae</taxon>
        <taxon>Sinorhizobium/Ensifer group</taxon>
        <taxon>Sinorhizobium</taxon>
    </lineage>
</organism>
<accession>A0ABY8TEX6</accession>
<reference evidence="2 3" key="1">
    <citation type="submission" date="2023-03" db="EMBL/GenBank/DDBJ databases">
        <authorList>
            <person name="Menendez E."/>
            <person name="Kaur S."/>
            <person name="Flores-Felix J.D."/>
            <person name="diCenzo G.C."/>
            <person name="Peix A."/>
            <person name="Velazquez E."/>
        </authorList>
    </citation>
    <scope>NUCLEOTIDE SEQUENCE [LARGE SCALE GENOMIC DNA]</scope>
    <source>
        <strain evidence="2 3">CCBAU 71714</strain>
        <plasmid evidence="2 3">pSkuCCBAU71714a</plasmid>
    </source>
</reference>
<name>A0ABY8TEX6_9HYPH</name>
<dbReference type="EMBL" id="CP120366">
    <property type="protein sequence ID" value="WHS96464.1"/>
    <property type="molecule type" value="Genomic_DNA"/>
</dbReference>
<keyword evidence="3" id="KW-1185">Reference proteome</keyword>
<protein>
    <recommendedName>
        <fullName evidence="4">Transposase</fullName>
    </recommendedName>
</protein>
<dbReference type="RefSeq" id="WP_026030112.1">
    <property type="nucleotide sequence ID" value="NZ_CP120366.1"/>
</dbReference>
<gene>
    <name evidence="2" type="ORF">PZL22_005347</name>
</gene>
<geneLocation type="plasmid" evidence="2 3">
    <name>pSkuCCBAU71714a</name>
</geneLocation>
<evidence type="ECO:0000313" key="3">
    <source>
        <dbReference type="Proteomes" id="UP001233264"/>
    </source>
</evidence>
<evidence type="ECO:0000313" key="2">
    <source>
        <dbReference type="EMBL" id="WHS96464.1"/>
    </source>
</evidence>
<feature type="compositionally biased region" description="Basic and acidic residues" evidence="1">
    <location>
        <begin position="8"/>
        <end position="29"/>
    </location>
</feature>
<evidence type="ECO:0000256" key="1">
    <source>
        <dbReference type="SAM" id="MobiDB-lite"/>
    </source>
</evidence>
<sequence>MPLTKPSAVHEDAREHAHQVAHTPKFDGSRNERKNVAILFAHLKTTLRFEQITRPERNQ</sequence>
<keyword evidence="2" id="KW-0614">Plasmid</keyword>
<feature type="region of interest" description="Disordered" evidence="1">
    <location>
        <begin position="1"/>
        <end position="29"/>
    </location>
</feature>
<proteinExistence type="predicted"/>
<evidence type="ECO:0008006" key="4">
    <source>
        <dbReference type="Google" id="ProtNLM"/>
    </source>
</evidence>